<evidence type="ECO:0000313" key="1">
    <source>
        <dbReference type="EMBL" id="GFH09250.1"/>
    </source>
</evidence>
<gene>
    <name evidence="1" type="ORF">HaLaN_04357</name>
</gene>
<proteinExistence type="predicted"/>
<keyword evidence="2" id="KW-1185">Reference proteome</keyword>
<dbReference type="Proteomes" id="UP000485058">
    <property type="component" value="Unassembled WGS sequence"/>
</dbReference>
<dbReference type="PANTHER" id="PTHR45588">
    <property type="entry name" value="TPR DOMAIN-CONTAINING PROTEIN"/>
    <property type="match status" value="1"/>
</dbReference>
<name>A0A699YGC6_HAELA</name>
<evidence type="ECO:0000313" key="2">
    <source>
        <dbReference type="Proteomes" id="UP000485058"/>
    </source>
</evidence>
<dbReference type="PANTHER" id="PTHR45588:SF1">
    <property type="entry name" value="WW DOMAIN-CONTAINING PROTEIN"/>
    <property type="match status" value="1"/>
</dbReference>
<reference evidence="1 2" key="1">
    <citation type="submission" date="2020-02" db="EMBL/GenBank/DDBJ databases">
        <title>Draft genome sequence of Haematococcus lacustris strain NIES-144.</title>
        <authorList>
            <person name="Morimoto D."/>
            <person name="Nakagawa S."/>
            <person name="Yoshida T."/>
            <person name="Sawayama S."/>
        </authorList>
    </citation>
    <scope>NUCLEOTIDE SEQUENCE [LARGE SCALE GENOMIC DNA]</scope>
    <source>
        <strain evidence="1 2">NIES-144</strain>
    </source>
</reference>
<sequence>MLASAGNYLSDQESDQVLDRARSVLDGCVARWPDHAGLLHYVTHAYDFPDPAIAAQGLSAGLHLSEVAPAACHAQHMKSHLFLELGNWSQVRGGSVAYLGLGLSWCHRNDLGHAAGVGGMGMSQGF</sequence>
<feature type="non-terminal residue" evidence="1">
    <location>
        <position position="1"/>
    </location>
</feature>
<feature type="non-terminal residue" evidence="1">
    <location>
        <position position="126"/>
    </location>
</feature>
<comment type="caution">
    <text evidence="1">The sequence shown here is derived from an EMBL/GenBank/DDBJ whole genome shotgun (WGS) entry which is preliminary data.</text>
</comment>
<organism evidence="1 2">
    <name type="scientific">Haematococcus lacustris</name>
    <name type="common">Green alga</name>
    <name type="synonym">Haematococcus pluvialis</name>
    <dbReference type="NCBI Taxonomy" id="44745"/>
    <lineage>
        <taxon>Eukaryota</taxon>
        <taxon>Viridiplantae</taxon>
        <taxon>Chlorophyta</taxon>
        <taxon>core chlorophytes</taxon>
        <taxon>Chlorophyceae</taxon>
        <taxon>CS clade</taxon>
        <taxon>Chlamydomonadales</taxon>
        <taxon>Haematococcaceae</taxon>
        <taxon>Haematococcus</taxon>
    </lineage>
</organism>
<dbReference type="AlphaFoldDB" id="A0A699YGC6"/>
<accession>A0A699YGC6</accession>
<protein>
    <submittedName>
        <fullName evidence="1">Uncharacterized protein</fullName>
    </submittedName>
</protein>
<dbReference type="EMBL" id="BLLF01000220">
    <property type="protein sequence ID" value="GFH09250.1"/>
    <property type="molecule type" value="Genomic_DNA"/>
</dbReference>